<feature type="transmembrane region" description="Helical" evidence="2">
    <location>
        <begin position="71"/>
        <end position="93"/>
    </location>
</feature>
<organism evidence="3 4">
    <name type="scientific">Macrococcus bovicus</name>
    <dbReference type="NCBI Taxonomy" id="69968"/>
    <lineage>
        <taxon>Bacteria</taxon>
        <taxon>Bacillati</taxon>
        <taxon>Bacillota</taxon>
        <taxon>Bacilli</taxon>
        <taxon>Bacillales</taxon>
        <taxon>Staphylococcaceae</taxon>
        <taxon>Macrococcus</taxon>
    </lineage>
</organism>
<evidence type="ECO:0000256" key="1">
    <source>
        <dbReference type="ARBA" id="ARBA00010894"/>
    </source>
</evidence>
<protein>
    <submittedName>
        <fullName evidence="3">YggT family protein</fullName>
    </submittedName>
</protein>
<dbReference type="OrthoDB" id="47652at2"/>
<dbReference type="PANTHER" id="PTHR33219:SF14">
    <property type="entry name" value="PROTEIN COFACTOR ASSEMBLY OF COMPLEX C SUBUNIT B CCB3, CHLOROPLASTIC-RELATED"/>
    <property type="match status" value="1"/>
</dbReference>
<dbReference type="InterPro" id="IPR003425">
    <property type="entry name" value="CCB3/YggT"/>
</dbReference>
<keyword evidence="2" id="KW-0812">Transmembrane</keyword>
<dbReference type="RefSeq" id="WP_133451225.1">
    <property type="nucleotide sequence ID" value="NZ_CP128470.1"/>
</dbReference>
<reference evidence="3 4" key="1">
    <citation type="submission" date="2019-01" db="EMBL/GenBank/DDBJ databases">
        <title>Draft genome sequences of the type strains of six Macrococcus species.</title>
        <authorList>
            <person name="Mazhar S."/>
            <person name="Altermann E."/>
            <person name="Hill C."/>
            <person name="Mcauliffe O."/>
        </authorList>
    </citation>
    <scope>NUCLEOTIDE SEQUENCE [LARGE SCALE GENOMIC DNA]</scope>
    <source>
        <strain evidence="3 4">ATCC 51825</strain>
    </source>
</reference>
<dbReference type="GO" id="GO:0016020">
    <property type="term" value="C:membrane"/>
    <property type="evidence" value="ECO:0007669"/>
    <property type="project" value="InterPro"/>
</dbReference>
<name>A0A4R6C1F0_9STAP</name>
<dbReference type="Proteomes" id="UP000294843">
    <property type="component" value="Unassembled WGS sequence"/>
</dbReference>
<keyword evidence="4" id="KW-1185">Reference proteome</keyword>
<keyword evidence="2" id="KW-1133">Transmembrane helix</keyword>
<gene>
    <name evidence="3" type="ORF">ERX55_03555</name>
</gene>
<proteinExistence type="inferred from homology"/>
<dbReference type="AlphaFoldDB" id="A0A4R6C1F0"/>
<keyword evidence="2" id="KW-0472">Membrane</keyword>
<sequence length="97" mass="11307">MSLGVIAAILNGILFLLTVYFYAIIIYIFMSWIPGLRESFIGEWISRFVEPYLEIFRKIIPPLGMFDFSPIVAIFVLQMFQRGLVAIFNQFIVPMFM</sequence>
<evidence type="ECO:0000313" key="4">
    <source>
        <dbReference type="Proteomes" id="UP000294843"/>
    </source>
</evidence>
<accession>A0A4R6C1F0</accession>
<evidence type="ECO:0000313" key="3">
    <source>
        <dbReference type="EMBL" id="TDM15027.1"/>
    </source>
</evidence>
<dbReference type="PANTHER" id="PTHR33219">
    <property type="entry name" value="YLMG HOMOLOG PROTEIN 2, CHLOROPLASTIC"/>
    <property type="match status" value="1"/>
</dbReference>
<dbReference type="EMBL" id="SCWF01000002">
    <property type="protein sequence ID" value="TDM15027.1"/>
    <property type="molecule type" value="Genomic_DNA"/>
</dbReference>
<feature type="transmembrane region" description="Helical" evidence="2">
    <location>
        <begin position="7"/>
        <end position="30"/>
    </location>
</feature>
<evidence type="ECO:0000256" key="2">
    <source>
        <dbReference type="SAM" id="Phobius"/>
    </source>
</evidence>
<dbReference type="Pfam" id="PF02325">
    <property type="entry name" value="CCB3_YggT"/>
    <property type="match status" value="1"/>
</dbReference>
<comment type="caution">
    <text evidence="3">The sequence shown here is derived from an EMBL/GenBank/DDBJ whole genome shotgun (WGS) entry which is preliminary data.</text>
</comment>
<comment type="similarity">
    <text evidence="1">Belongs to the YggT family.</text>
</comment>